<dbReference type="KEGG" id="ptkz:JDV02_005018"/>
<dbReference type="PRINTS" id="PR00080">
    <property type="entry name" value="SDRFAMILY"/>
</dbReference>
<keyword evidence="3" id="KW-0560">Oxidoreductase</keyword>
<organism evidence="4 5">
    <name type="scientific">Purpureocillium takamizusanense</name>
    <dbReference type="NCBI Taxonomy" id="2060973"/>
    <lineage>
        <taxon>Eukaryota</taxon>
        <taxon>Fungi</taxon>
        <taxon>Dikarya</taxon>
        <taxon>Ascomycota</taxon>
        <taxon>Pezizomycotina</taxon>
        <taxon>Sordariomycetes</taxon>
        <taxon>Hypocreomycetidae</taxon>
        <taxon>Hypocreales</taxon>
        <taxon>Ophiocordycipitaceae</taxon>
        <taxon>Purpureocillium</taxon>
    </lineage>
</organism>
<dbReference type="PANTHER" id="PTHR24321">
    <property type="entry name" value="DEHYDROGENASES, SHORT CHAIN"/>
    <property type="match status" value="1"/>
</dbReference>
<evidence type="ECO:0000256" key="3">
    <source>
        <dbReference type="ARBA" id="ARBA00023002"/>
    </source>
</evidence>
<dbReference type="InterPro" id="IPR002347">
    <property type="entry name" value="SDR_fam"/>
</dbReference>
<dbReference type="Proteomes" id="UP000829364">
    <property type="component" value="Chromosome 4"/>
</dbReference>
<name>A0A9Q8QFN3_9HYPO</name>
<sequence>MAGVAVGSGWALRGVSTRVRDREERLPPPSTLDNHCPGTLCCISAIPFIMTLFPGVALVTGAASGIGKQVAISFAAEGCRKVALLDRDVPALEDTKARAEAAAPEGVEILSLAVDVLDEGDIEAAFDQVIGKFGRVDYAVNCAGIYRTDKVSHELSPAEFDNIMGINTRGLWLCSRQALKHMVSQEPLPTHDGRPGNRGSVVNISSNLGIVSKEGSPAYNASKTAIVSLTRSDAIDYAPHNIRVNCVCPGIIDTPLTADIPEDSPGVLTAPMKRKGTPQEVADAVLFLSNPKASFILGANLLVDGGYVIH</sequence>
<gene>
    <name evidence="4" type="ORF">JDV02_005018</name>
</gene>
<dbReference type="EMBL" id="CP086357">
    <property type="protein sequence ID" value="UNI18765.1"/>
    <property type="molecule type" value="Genomic_DNA"/>
</dbReference>
<dbReference type="GO" id="GO:0016491">
    <property type="term" value="F:oxidoreductase activity"/>
    <property type="evidence" value="ECO:0007669"/>
    <property type="project" value="UniProtKB-KW"/>
</dbReference>
<dbReference type="Gene3D" id="3.40.50.720">
    <property type="entry name" value="NAD(P)-binding Rossmann-like Domain"/>
    <property type="match status" value="1"/>
</dbReference>
<evidence type="ECO:0000256" key="1">
    <source>
        <dbReference type="ARBA" id="ARBA00006484"/>
    </source>
</evidence>
<dbReference type="SUPFAM" id="SSF51735">
    <property type="entry name" value="NAD(P)-binding Rossmann-fold domains"/>
    <property type="match status" value="1"/>
</dbReference>
<comment type="similarity">
    <text evidence="1">Belongs to the short-chain dehydrogenases/reductases (SDR) family.</text>
</comment>
<dbReference type="RefSeq" id="XP_047842246.1">
    <property type="nucleotide sequence ID" value="XM_047986266.1"/>
</dbReference>
<dbReference type="PRINTS" id="PR00081">
    <property type="entry name" value="GDHRDH"/>
</dbReference>
<evidence type="ECO:0000313" key="5">
    <source>
        <dbReference type="Proteomes" id="UP000829364"/>
    </source>
</evidence>
<dbReference type="FunFam" id="3.40.50.720:FF:000084">
    <property type="entry name" value="Short-chain dehydrogenase reductase"/>
    <property type="match status" value="1"/>
</dbReference>
<dbReference type="PANTHER" id="PTHR24321:SF12">
    <property type="entry name" value="SHORT-CHAIN DEHYDROGENASE_REDUCTASE FAMILY, PUTATIVE (AFU_ORTHOLOGUE AFUA_5G14340)-RELATED"/>
    <property type="match status" value="1"/>
</dbReference>
<dbReference type="OrthoDB" id="5840532at2759"/>
<keyword evidence="2" id="KW-0521">NADP</keyword>
<protein>
    <submittedName>
        <fullName evidence="4">Uncharacterized protein</fullName>
    </submittedName>
</protein>
<dbReference type="AlphaFoldDB" id="A0A9Q8QFN3"/>
<accession>A0A9Q8QFN3</accession>
<reference evidence="4" key="1">
    <citation type="submission" date="2021-11" db="EMBL/GenBank/DDBJ databases">
        <title>Purpureocillium_takamizusanense_genome.</title>
        <authorList>
            <person name="Nguyen N.-H."/>
        </authorList>
    </citation>
    <scope>NUCLEOTIDE SEQUENCE</scope>
    <source>
        <strain evidence="4">PT3</strain>
    </source>
</reference>
<dbReference type="Pfam" id="PF13561">
    <property type="entry name" value="adh_short_C2"/>
    <property type="match status" value="1"/>
</dbReference>
<proteinExistence type="inferred from homology"/>
<dbReference type="InterPro" id="IPR036291">
    <property type="entry name" value="NAD(P)-bd_dom_sf"/>
</dbReference>
<keyword evidence="5" id="KW-1185">Reference proteome</keyword>
<dbReference type="GeneID" id="72066968"/>
<evidence type="ECO:0000313" key="4">
    <source>
        <dbReference type="EMBL" id="UNI18765.1"/>
    </source>
</evidence>
<dbReference type="CDD" id="cd05233">
    <property type="entry name" value="SDR_c"/>
    <property type="match status" value="1"/>
</dbReference>
<evidence type="ECO:0000256" key="2">
    <source>
        <dbReference type="ARBA" id="ARBA00022857"/>
    </source>
</evidence>